<proteinExistence type="predicted"/>
<evidence type="ECO:0000313" key="2">
    <source>
        <dbReference type="EMBL" id="VEU59635.1"/>
    </source>
</evidence>
<reference evidence="2 3" key="1">
    <citation type="submission" date="2019-01" db="EMBL/GenBank/DDBJ databases">
        <authorList>
            <consortium name="Pathogen Informatics"/>
        </authorList>
    </citation>
    <scope>NUCLEOTIDE SEQUENCE [LARGE SCALE GENOMIC DNA]</scope>
    <source>
        <strain evidence="2 3">NCTC10166</strain>
    </source>
</reference>
<feature type="transmembrane region" description="Helical" evidence="1">
    <location>
        <begin position="233"/>
        <end position="251"/>
    </location>
</feature>
<name>A0A449A5V5_9BACT</name>
<dbReference type="Proteomes" id="UP000289440">
    <property type="component" value="Chromosome"/>
</dbReference>
<keyword evidence="1" id="KW-0472">Membrane</keyword>
<accession>A0A449A5V5</accession>
<dbReference type="KEGG" id="mnu:NCTC10166_00614"/>
<dbReference type="EMBL" id="LR214951">
    <property type="protein sequence ID" value="VEU59635.1"/>
    <property type="molecule type" value="Genomic_DNA"/>
</dbReference>
<evidence type="ECO:0000313" key="3">
    <source>
        <dbReference type="Proteomes" id="UP000289440"/>
    </source>
</evidence>
<dbReference type="AlphaFoldDB" id="A0A449A5V5"/>
<gene>
    <name evidence="2" type="ORF">NCTC10166_00614</name>
</gene>
<evidence type="ECO:0000256" key="1">
    <source>
        <dbReference type="SAM" id="Phobius"/>
    </source>
</evidence>
<keyword evidence="3" id="KW-1185">Reference proteome</keyword>
<sequence>MKKIFKLNNSIITLNLNKNLVCKKNNLSFYQISLINEIKKYWKLPNIYLNDKKICMSIINEPILSEYIKYDQIPKLFFQSLNLSIKNIQQKISYTYNDCEKFFLKRYTRLNDWYGIFSNNKKLKFILIVKQKYKKIIKQYQNNYWISNGDFHFNNIFYPNFLIDYDNINFFPIFYDLVNFLAFEILNNIFGIKQKNVLRLQKYLRQNQINKKKYCKKKWIKNIKKIYFWFKKIINNFVFKNFILILVFRLLTMNNWTETNLFKLKYLFYLKNEKKLWLFMEKNVNFF</sequence>
<organism evidence="2 3">
    <name type="scientific">Mesomycoplasma neurolyticum</name>
    <dbReference type="NCBI Taxonomy" id="2120"/>
    <lineage>
        <taxon>Bacteria</taxon>
        <taxon>Bacillati</taxon>
        <taxon>Mycoplasmatota</taxon>
        <taxon>Mycoplasmoidales</taxon>
        <taxon>Metamycoplasmataceae</taxon>
        <taxon>Mesomycoplasma</taxon>
    </lineage>
</organism>
<protein>
    <submittedName>
        <fullName evidence="2">Uncharacterized protein</fullName>
    </submittedName>
</protein>
<keyword evidence="1" id="KW-1133">Transmembrane helix</keyword>
<keyword evidence="1" id="KW-0812">Transmembrane</keyword>
<dbReference type="RefSeq" id="WP_129720011.1">
    <property type="nucleotide sequence ID" value="NZ_LR214951.1"/>
</dbReference>